<gene>
    <name evidence="1" type="ORF">N7530_005613</name>
</gene>
<accession>A0A9W9X0G8</accession>
<comment type="caution">
    <text evidence="1">The sequence shown here is derived from an EMBL/GenBank/DDBJ whole genome shotgun (WGS) entry which is preliminary data.</text>
</comment>
<sequence length="91" mass="10418">MGTAHIYNPDIFAIAEVKPKVRNRPARMDGCPMGVDNPDIFAIAKEIAEMVSWIPHDDEEARETPDHQRLLVSQDNHEIWLTLATYDARYV</sequence>
<dbReference type="OrthoDB" id="3508621at2759"/>
<reference evidence="1" key="1">
    <citation type="submission" date="2022-12" db="EMBL/GenBank/DDBJ databases">
        <authorList>
            <person name="Petersen C."/>
        </authorList>
    </citation>
    <scope>NUCLEOTIDE SEQUENCE</scope>
    <source>
        <strain evidence="1">IBT 17660</strain>
    </source>
</reference>
<dbReference type="Proteomes" id="UP001147760">
    <property type="component" value="Unassembled WGS sequence"/>
</dbReference>
<dbReference type="AlphaFoldDB" id="A0A9W9X0G8"/>
<keyword evidence="2" id="KW-1185">Reference proteome</keyword>
<name>A0A9W9X0G8_9EURO</name>
<proteinExistence type="predicted"/>
<evidence type="ECO:0000313" key="1">
    <source>
        <dbReference type="EMBL" id="KAJ5480104.1"/>
    </source>
</evidence>
<reference evidence="1" key="2">
    <citation type="journal article" date="2023" name="IMA Fungus">
        <title>Comparative genomic study of the Penicillium genus elucidates a diverse pangenome and 15 lateral gene transfer events.</title>
        <authorList>
            <person name="Petersen C."/>
            <person name="Sorensen T."/>
            <person name="Nielsen M.R."/>
            <person name="Sondergaard T.E."/>
            <person name="Sorensen J.L."/>
            <person name="Fitzpatrick D.A."/>
            <person name="Frisvad J.C."/>
            <person name="Nielsen K.L."/>
        </authorList>
    </citation>
    <scope>NUCLEOTIDE SEQUENCE</scope>
    <source>
        <strain evidence="1">IBT 17660</strain>
    </source>
</reference>
<evidence type="ECO:0000313" key="2">
    <source>
        <dbReference type="Proteomes" id="UP001147760"/>
    </source>
</evidence>
<protein>
    <submittedName>
        <fullName evidence="1">Uncharacterized protein</fullName>
    </submittedName>
</protein>
<dbReference type="EMBL" id="JAPWDO010000003">
    <property type="protein sequence ID" value="KAJ5480104.1"/>
    <property type="molecule type" value="Genomic_DNA"/>
</dbReference>
<organism evidence="1 2">
    <name type="scientific">Penicillium desertorum</name>
    <dbReference type="NCBI Taxonomy" id="1303715"/>
    <lineage>
        <taxon>Eukaryota</taxon>
        <taxon>Fungi</taxon>
        <taxon>Dikarya</taxon>
        <taxon>Ascomycota</taxon>
        <taxon>Pezizomycotina</taxon>
        <taxon>Eurotiomycetes</taxon>
        <taxon>Eurotiomycetidae</taxon>
        <taxon>Eurotiales</taxon>
        <taxon>Aspergillaceae</taxon>
        <taxon>Penicillium</taxon>
    </lineage>
</organism>